<sequence length="435" mass="48425">MKELNKKDIKTLALSSLGGTLEFYDFIIFFFFANYISKNFFPANLSDFWSLFNTYGIFAAGYLARPLGGIIMAHFGDKAGRKNMFMLSILLMAIPTFALAFLPGFDTLGYFCIVLLILIRIAQGVAIGGELPGAWVFVYEHAASSKRRTSLGVLTASVVAGILLGSVVFLIVNQIYTQEELFEWAWRVPFFLGGIFGIISVYLRRFLTETPVFEQMKQEESLEKFPLKEVLKTAKKGVFISMLITWVLTGFVVVMVLTLPNFIAKILSINPIEQSYLQMLAIILVSLSCVLSGVLADKIGVFKSCVIFAVGFGISSVFCFSALYTQNANFILVVACYLLTCCFGGLTNFCPIMMNEVFDAKIKFSGLSFSYNIAYAISGGITPQLALALHTLALQNLDNFWRFSLGIYIIFLAFLTLFCAFLFKKINNTPHTYSV</sequence>
<feature type="transmembrane region" description="Helical" evidence="8">
    <location>
        <begin position="330"/>
        <end position="352"/>
    </location>
</feature>
<dbReference type="STRING" id="1121267.CCUN_1718"/>
<dbReference type="PROSITE" id="PS50850">
    <property type="entry name" value="MFS"/>
    <property type="match status" value="1"/>
</dbReference>
<feature type="transmembrane region" description="Helical" evidence="8">
    <location>
        <begin position="84"/>
        <end position="102"/>
    </location>
</feature>
<dbReference type="InterPro" id="IPR020846">
    <property type="entry name" value="MFS_dom"/>
</dbReference>
<evidence type="ECO:0000256" key="8">
    <source>
        <dbReference type="SAM" id="Phobius"/>
    </source>
</evidence>
<feature type="transmembrane region" description="Helical" evidence="8">
    <location>
        <begin position="184"/>
        <end position="203"/>
    </location>
</feature>
<feature type="transmembrane region" description="Helical" evidence="8">
    <location>
        <begin position="373"/>
        <end position="394"/>
    </location>
</feature>
<dbReference type="EMBL" id="CP020867">
    <property type="protein sequence ID" value="ARJ57293.1"/>
    <property type="molecule type" value="Genomic_DNA"/>
</dbReference>
<dbReference type="SUPFAM" id="SSF103473">
    <property type="entry name" value="MFS general substrate transporter"/>
    <property type="match status" value="1"/>
</dbReference>
<dbReference type="Pfam" id="PF07690">
    <property type="entry name" value="MFS_1"/>
    <property type="match status" value="1"/>
</dbReference>
<keyword evidence="3" id="KW-1003">Cell membrane</keyword>
<dbReference type="KEGG" id="ccun:CCUN_1718"/>
<feature type="transmembrane region" description="Helical" evidence="8">
    <location>
        <begin position="400"/>
        <end position="423"/>
    </location>
</feature>
<evidence type="ECO:0000256" key="5">
    <source>
        <dbReference type="ARBA" id="ARBA00022847"/>
    </source>
</evidence>
<dbReference type="InterPro" id="IPR036259">
    <property type="entry name" value="MFS_trans_sf"/>
</dbReference>
<dbReference type="InterPro" id="IPR011701">
    <property type="entry name" value="MFS"/>
</dbReference>
<evidence type="ECO:0000259" key="9">
    <source>
        <dbReference type="PROSITE" id="PS50850"/>
    </source>
</evidence>
<evidence type="ECO:0000256" key="3">
    <source>
        <dbReference type="ARBA" id="ARBA00022475"/>
    </source>
</evidence>
<comment type="subcellular location">
    <subcellularLocation>
        <location evidence="1">Cell membrane</location>
        <topology evidence="1">Multi-pass membrane protein</topology>
    </subcellularLocation>
</comment>
<evidence type="ECO:0000313" key="10">
    <source>
        <dbReference type="EMBL" id="ARJ57293.1"/>
    </source>
</evidence>
<gene>
    <name evidence="10" type="ORF">CCUN_1718</name>
</gene>
<feature type="transmembrane region" description="Helical" evidence="8">
    <location>
        <begin position="275"/>
        <end position="296"/>
    </location>
</feature>
<dbReference type="GO" id="GO:0005886">
    <property type="term" value="C:plasma membrane"/>
    <property type="evidence" value="ECO:0007669"/>
    <property type="project" value="UniProtKB-SubCell"/>
</dbReference>
<accession>A0A1W6BYX4</accession>
<evidence type="ECO:0000256" key="4">
    <source>
        <dbReference type="ARBA" id="ARBA00022692"/>
    </source>
</evidence>
<dbReference type="Gene3D" id="1.20.1250.20">
    <property type="entry name" value="MFS general substrate transporter like domains"/>
    <property type="match status" value="2"/>
</dbReference>
<dbReference type="InterPro" id="IPR051084">
    <property type="entry name" value="H+-coupled_symporters"/>
</dbReference>
<feature type="domain" description="Major facilitator superfamily (MFS) profile" evidence="9">
    <location>
        <begin position="11"/>
        <end position="430"/>
    </location>
</feature>
<dbReference type="PANTHER" id="PTHR43528:SF7">
    <property type="entry name" value="MFS TRANSPORTER"/>
    <property type="match status" value="1"/>
</dbReference>
<evidence type="ECO:0000256" key="1">
    <source>
        <dbReference type="ARBA" id="ARBA00004651"/>
    </source>
</evidence>
<keyword evidence="2" id="KW-0813">Transport</keyword>
<dbReference type="Proteomes" id="UP000192902">
    <property type="component" value="Chromosome"/>
</dbReference>
<keyword evidence="6 8" id="KW-1133">Transmembrane helix</keyword>
<proteinExistence type="predicted"/>
<protein>
    <submittedName>
        <fullName evidence="10">Metabolite/H+ symporter, major facilitator superfamily</fullName>
    </submittedName>
</protein>
<feature type="transmembrane region" description="Helical" evidence="8">
    <location>
        <begin position="151"/>
        <end position="172"/>
    </location>
</feature>
<organism evidence="10 11">
    <name type="scientific">Campylobacter cuniculorum DSM 23162 = LMG 24588</name>
    <dbReference type="NCBI Taxonomy" id="1121267"/>
    <lineage>
        <taxon>Bacteria</taxon>
        <taxon>Pseudomonadati</taxon>
        <taxon>Campylobacterota</taxon>
        <taxon>Epsilonproteobacteria</taxon>
        <taxon>Campylobacterales</taxon>
        <taxon>Campylobacteraceae</taxon>
        <taxon>Campylobacter</taxon>
    </lineage>
</organism>
<name>A0A1W6BYX4_9BACT</name>
<dbReference type="GO" id="GO:0015293">
    <property type="term" value="F:symporter activity"/>
    <property type="evidence" value="ECO:0007669"/>
    <property type="project" value="UniProtKB-KW"/>
</dbReference>
<feature type="transmembrane region" description="Helical" evidence="8">
    <location>
        <begin position="305"/>
        <end position="324"/>
    </location>
</feature>
<evidence type="ECO:0000256" key="6">
    <source>
        <dbReference type="ARBA" id="ARBA00022989"/>
    </source>
</evidence>
<evidence type="ECO:0000256" key="2">
    <source>
        <dbReference type="ARBA" id="ARBA00022448"/>
    </source>
</evidence>
<feature type="transmembrane region" description="Helical" evidence="8">
    <location>
        <begin position="12"/>
        <end position="36"/>
    </location>
</feature>
<dbReference type="OrthoDB" id="6766492at2"/>
<feature type="transmembrane region" description="Helical" evidence="8">
    <location>
        <begin position="238"/>
        <end position="263"/>
    </location>
</feature>
<feature type="transmembrane region" description="Helical" evidence="8">
    <location>
        <begin position="108"/>
        <end position="139"/>
    </location>
</feature>
<keyword evidence="5" id="KW-0769">Symport</keyword>
<evidence type="ECO:0000313" key="11">
    <source>
        <dbReference type="Proteomes" id="UP000192902"/>
    </source>
</evidence>
<dbReference type="eggNOG" id="COG0477">
    <property type="taxonomic scope" value="Bacteria"/>
</dbReference>
<dbReference type="RefSeq" id="WP_027305557.1">
    <property type="nucleotide sequence ID" value="NZ_CP020867.1"/>
</dbReference>
<reference evidence="10 11" key="1">
    <citation type="submission" date="2017-04" db="EMBL/GenBank/DDBJ databases">
        <title>Complete genome sequence of the Campylobacter cuniculorum type strain LMG24588.</title>
        <authorList>
            <person name="Miller W.G."/>
            <person name="Yee E."/>
            <person name="Revez J."/>
            <person name="Bono J.L."/>
            <person name="Rossi M."/>
        </authorList>
    </citation>
    <scope>NUCLEOTIDE SEQUENCE [LARGE SCALE GENOMIC DNA]</scope>
    <source>
        <strain evidence="10 11">LMG 24588</strain>
    </source>
</reference>
<dbReference type="AlphaFoldDB" id="A0A1W6BYX4"/>
<keyword evidence="7 8" id="KW-0472">Membrane</keyword>
<dbReference type="PANTHER" id="PTHR43528">
    <property type="entry name" value="ALPHA-KETOGLUTARATE PERMEASE"/>
    <property type="match status" value="1"/>
</dbReference>
<evidence type="ECO:0000256" key="7">
    <source>
        <dbReference type="ARBA" id="ARBA00023136"/>
    </source>
</evidence>
<feature type="transmembrane region" description="Helical" evidence="8">
    <location>
        <begin position="48"/>
        <end position="64"/>
    </location>
</feature>
<keyword evidence="4 8" id="KW-0812">Transmembrane</keyword>